<evidence type="ECO:0000313" key="1">
    <source>
        <dbReference type="EMBL" id="GAA0872899.1"/>
    </source>
</evidence>
<protein>
    <submittedName>
        <fullName evidence="1">Uncharacterized protein</fullName>
    </submittedName>
</protein>
<evidence type="ECO:0000313" key="2">
    <source>
        <dbReference type="Proteomes" id="UP001500507"/>
    </source>
</evidence>
<accession>A0ABN1MIM8</accession>
<name>A0ABN1MIM8_9FLAO</name>
<dbReference type="RefSeq" id="WP_343767063.1">
    <property type="nucleotide sequence ID" value="NZ_BAAAFG010000015.1"/>
</dbReference>
<dbReference type="PROSITE" id="PS51257">
    <property type="entry name" value="PROKAR_LIPOPROTEIN"/>
    <property type="match status" value="1"/>
</dbReference>
<sequence length="203" mass="22749">MKKVNFFALIVGAFMIVSCNSCTPGDAGDQNEIEAGEAYFELQLHQHYLTNELVRLEQELQNPDANQDEVQQQIEMNEGYLDYVSSNLNNLEKLGFVLPPLPNPCDPDPGVSICPVPRKPKKLPVIFIGQEDLIDFNVIESNEEPGGEVVEVVSPGDLGFEIDQESFGFIIEFSDSETHWLSVEKFFEPTGEMISYSVAVERM</sequence>
<dbReference type="EMBL" id="BAAAFG010000015">
    <property type="protein sequence ID" value="GAA0872899.1"/>
    <property type="molecule type" value="Genomic_DNA"/>
</dbReference>
<organism evidence="1 2">
    <name type="scientific">Gangjinia marincola</name>
    <dbReference type="NCBI Taxonomy" id="578463"/>
    <lineage>
        <taxon>Bacteria</taxon>
        <taxon>Pseudomonadati</taxon>
        <taxon>Bacteroidota</taxon>
        <taxon>Flavobacteriia</taxon>
        <taxon>Flavobacteriales</taxon>
        <taxon>Flavobacteriaceae</taxon>
        <taxon>Gangjinia</taxon>
    </lineage>
</organism>
<comment type="caution">
    <text evidence="1">The sequence shown here is derived from an EMBL/GenBank/DDBJ whole genome shotgun (WGS) entry which is preliminary data.</text>
</comment>
<reference evidence="1 2" key="1">
    <citation type="journal article" date="2019" name="Int. J. Syst. Evol. Microbiol.">
        <title>The Global Catalogue of Microorganisms (GCM) 10K type strain sequencing project: providing services to taxonomists for standard genome sequencing and annotation.</title>
        <authorList>
            <consortium name="The Broad Institute Genomics Platform"/>
            <consortium name="The Broad Institute Genome Sequencing Center for Infectious Disease"/>
            <person name="Wu L."/>
            <person name="Ma J."/>
        </authorList>
    </citation>
    <scope>NUCLEOTIDE SEQUENCE [LARGE SCALE GENOMIC DNA]</scope>
    <source>
        <strain evidence="1 2">JCM 16082</strain>
    </source>
</reference>
<keyword evidence="2" id="KW-1185">Reference proteome</keyword>
<proteinExistence type="predicted"/>
<dbReference type="Proteomes" id="UP001500507">
    <property type="component" value="Unassembled WGS sequence"/>
</dbReference>
<gene>
    <name evidence="1" type="ORF">GCM10009117_20460</name>
</gene>